<organism evidence="2 3">
    <name type="scientific">Arthrobotrys flagrans</name>
    <name type="common">Nematode-trapping fungus</name>
    <name type="synonym">Trichothecium flagrans</name>
    <dbReference type="NCBI Taxonomy" id="97331"/>
    <lineage>
        <taxon>Eukaryota</taxon>
        <taxon>Fungi</taxon>
        <taxon>Dikarya</taxon>
        <taxon>Ascomycota</taxon>
        <taxon>Pezizomycotina</taxon>
        <taxon>Orbiliomycetes</taxon>
        <taxon>Orbiliales</taxon>
        <taxon>Orbiliaceae</taxon>
        <taxon>Arthrobotrys</taxon>
    </lineage>
</organism>
<keyword evidence="3" id="KW-1185">Reference proteome</keyword>
<dbReference type="OrthoDB" id="5329159at2759"/>
<feature type="region of interest" description="Disordered" evidence="1">
    <location>
        <begin position="203"/>
        <end position="266"/>
    </location>
</feature>
<feature type="region of interest" description="Disordered" evidence="1">
    <location>
        <begin position="580"/>
        <end position="617"/>
    </location>
</feature>
<feature type="compositionally biased region" description="Polar residues" evidence="1">
    <location>
        <begin position="208"/>
        <end position="217"/>
    </location>
</feature>
<gene>
    <name evidence="2" type="ORF">DFL_008460</name>
</gene>
<dbReference type="EMBL" id="SAEB01000012">
    <property type="protein sequence ID" value="RVD80565.1"/>
    <property type="molecule type" value="Genomic_DNA"/>
</dbReference>
<name>A0A436ZNV6_ARTFL</name>
<feature type="region of interest" description="Disordered" evidence="1">
    <location>
        <begin position="411"/>
        <end position="430"/>
    </location>
</feature>
<proteinExistence type="predicted"/>
<evidence type="ECO:0000313" key="3">
    <source>
        <dbReference type="Proteomes" id="UP000283090"/>
    </source>
</evidence>
<feature type="compositionally biased region" description="Polar residues" evidence="1">
    <location>
        <begin position="236"/>
        <end position="252"/>
    </location>
</feature>
<feature type="region of interest" description="Disordered" evidence="1">
    <location>
        <begin position="114"/>
        <end position="138"/>
    </location>
</feature>
<dbReference type="Proteomes" id="UP000283090">
    <property type="component" value="Unassembled WGS sequence"/>
</dbReference>
<feature type="compositionally biased region" description="Basic and acidic residues" evidence="1">
    <location>
        <begin position="253"/>
        <end position="263"/>
    </location>
</feature>
<accession>A0A436ZNV6</accession>
<dbReference type="VEuPathDB" id="FungiDB:DFL_008460"/>
<comment type="caution">
    <text evidence="2">The sequence shown here is derived from an EMBL/GenBank/DDBJ whole genome shotgun (WGS) entry which is preliminary data.</text>
</comment>
<protein>
    <submittedName>
        <fullName evidence="2">Uncharacterized protein</fullName>
    </submittedName>
</protein>
<evidence type="ECO:0000313" key="2">
    <source>
        <dbReference type="EMBL" id="RVD80565.1"/>
    </source>
</evidence>
<evidence type="ECO:0000256" key="1">
    <source>
        <dbReference type="SAM" id="MobiDB-lite"/>
    </source>
</evidence>
<dbReference type="GeneID" id="93590771"/>
<feature type="compositionally biased region" description="Polar residues" evidence="1">
    <location>
        <begin position="411"/>
        <end position="426"/>
    </location>
</feature>
<dbReference type="RefSeq" id="XP_067486109.1">
    <property type="nucleotide sequence ID" value="XM_067638198.1"/>
</dbReference>
<reference evidence="2 3" key="1">
    <citation type="submission" date="2019-01" db="EMBL/GenBank/DDBJ databases">
        <title>Intercellular communication is required for trap formation in the nematode-trapping fungus Duddingtonia flagrans.</title>
        <authorList>
            <person name="Youssar L."/>
            <person name="Wernet V."/>
            <person name="Hensel N."/>
            <person name="Hildebrandt H.-G."/>
            <person name="Fischer R."/>
        </authorList>
    </citation>
    <scope>NUCLEOTIDE SEQUENCE [LARGE SCALE GENOMIC DNA]</scope>
    <source>
        <strain evidence="2 3">CBS H-5679</strain>
    </source>
</reference>
<dbReference type="AlphaFoldDB" id="A0A436ZNV6"/>
<sequence>MPSTTPSKSEFSRRLSTSARRREFEFAVSQWGQCVVGNHGEVAVDIEHRQQEVVGNVSNGDNEDEASHQDPRALATDIGISDGGSLRRKIGVVVIDARSPKRKKDDGDNAHILTATTFPPPRPATPHPNTNTPYQRHTSGFPRIIKDVTSTPEREQALFYYGTEESPVGETTGIFSPRVTLTLNNQEIPSPVLLKERHVYVPNKRKLTGNSETQGPESQLDPDKAMPFKTFGWSLSRKSTSAQSSANSTPESSQKRTVDRETHPQGIRLTTLSAKLKALRIENINKSFVQQNGDPDTNVDKAIAPLAQNNQDSPPKFDSDVLQSVAMEITTGGAGDGSSSVGEHTVSNKLPLPNGLPMPSLEPANTEAERIVHTLISEKDGASENSCLDLVVGLADAYATDLGVAEAELLSGSSPTSPEDMNTPDSHPTKLLNFETDRYIQLLDKHDIARAEEMAARAVITKYTLPTKKSGNFSFGEQLAAKGKKAKLKTLRDNFARYINGMDITGLEKGHTITAWKRTWNEHLLSSGAALIEINRGRDIRACFQNLVEAKGDHGDESAKEFLRLMSQGQIDMEKFMAQVDEEEARSKQRHQQRQAQDGIEPASQQDQVPGSVPNRPWPNLHCTLDWKPVGEGWISHDGKYECIQAGAIPKFAYRENQAEIEAPDAPKTIWLRATSSDDEHINEDISFKILGLEDNWKASPTGMYMSRIDDDDDSDSDQSDIGWSSRLLNHRLMLTCNSVNGSNVDLSYDPEELDIPTMDTNRHFAKMDCTLTLQYPNYVKTERKFNRMGEMVAIPPPVRKDKIPRRSCMKSLSQLRRTRRGRPIVRVEKWAKFKLMPEERDTSAKFHPRQSSWAQKKQFLLRKAFREQGLFEMLPSVRAQHTRIRGFEQYYPRFLQPPTSTQVCKTISYGAGYMLNHIARFKLGLPTLEDGKTRVKIRNALKKVIEHRKNGQSRHEQNKPYGFMYKIFNRAQRRRIRPPNSVLDREVNLVGNFRTRGRAQGAYMVYWRVSKKRNADEKEDGDWVDLLDEEYLDEEPAGD</sequence>